<comment type="similarity">
    <text evidence="2">Belongs to the cytidine and deoxycytidylate deaminase family.</text>
</comment>
<evidence type="ECO:0000313" key="9">
    <source>
        <dbReference type="EMBL" id="MBB5888085.1"/>
    </source>
</evidence>
<dbReference type="InterPro" id="IPR035105">
    <property type="entry name" value="Deoxycytidylate_deaminase_dom"/>
</dbReference>
<dbReference type="PROSITE" id="PS00903">
    <property type="entry name" value="CYT_DCMP_DEAMINASES_1"/>
    <property type="match status" value="1"/>
</dbReference>
<dbReference type="SUPFAM" id="SSF53927">
    <property type="entry name" value="Cytidine deaminase-like"/>
    <property type="match status" value="1"/>
</dbReference>
<comment type="caution">
    <text evidence="9">The sequence shown here is derived from an EMBL/GenBank/DDBJ whole genome shotgun (WGS) entry which is preliminary data.</text>
</comment>
<feature type="binding site" evidence="7">
    <location>
        <position position="70"/>
    </location>
    <ligand>
        <name>Zn(2+)</name>
        <dbReference type="ChEBI" id="CHEBI:29105"/>
        <note>catalytic</note>
    </ligand>
</feature>
<feature type="binding site" evidence="7">
    <location>
        <position position="101"/>
    </location>
    <ligand>
        <name>Zn(2+)</name>
        <dbReference type="ChEBI" id="CHEBI:29105"/>
        <note>catalytic</note>
    </ligand>
</feature>
<accession>A0A841C6J3</accession>
<dbReference type="Proteomes" id="UP000562464">
    <property type="component" value="Unassembled WGS sequence"/>
</dbReference>
<evidence type="ECO:0000256" key="3">
    <source>
        <dbReference type="ARBA" id="ARBA00022723"/>
    </source>
</evidence>
<dbReference type="InterPro" id="IPR016193">
    <property type="entry name" value="Cytidine_deaminase-like"/>
</dbReference>
<dbReference type="RefSeq" id="WP_183539806.1">
    <property type="nucleotide sequence ID" value="NZ_DASWOY010000021.1"/>
</dbReference>
<dbReference type="Pfam" id="PF00383">
    <property type="entry name" value="dCMP_cyt_deam_1"/>
    <property type="match status" value="1"/>
</dbReference>
<dbReference type="InterPro" id="IPR016192">
    <property type="entry name" value="APOBEC/CMP_deaminase_Zn-bd"/>
</dbReference>
<organism evidence="9 10">
    <name type="scientific">Lactovum miscens</name>
    <dbReference type="NCBI Taxonomy" id="190387"/>
    <lineage>
        <taxon>Bacteria</taxon>
        <taxon>Bacillati</taxon>
        <taxon>Bacillota</taxon>
        <taxon>Bacilli</taxon>
        <taxon>Lactobacillales</taxon>
        <taxon>Streptococcaceae</taxon>
        <taxon>Lactovum</taxon>
    </lineage>
</organism>
<dbReference type="InterPro" id="IPR002125">
    <property type="entry name" value="CMP_dCMP_dom"/>
</dbReference>
<dbReference type="PANTHER" id="PTHR11086:SF18">
    <property type="entry name" value="DEOXYCYTIDYLATE DEAMINASE"/>
    <property type="match status" value="1"/>
</dbReference>
<dbReference type="GO" id="GO:0004132">
    <property type="term" value="F:dCMP deaminase activity"/>
    <property type="evidence" value="ECO:0007669"/>
    <property type="project" value="UniProtKB-EC"/>
</dbReference>
<feature type="domain" description="CMP/dCMP-type deaminase" evidence="8">
    <location>
        <begin position="5"/>
        <end position="136"/>
    </location>
</feature>
<gene>
    <name evidence="9" type="ORF">HNQ37_000976</name>
</gene>
<dbReference type="InterPro" id="IPR015517">
    <property type="entry name" value="dCMP_deaminase-rel"/>
</dbReference>
<dbReference type="InterPro" id="IPR016473">
    <property type="entry name" value="dCMP_deaminase"/>
</dbReference>
<dbReference type="PANTHER" id="PTHR11086">
    <property type="entry name" value="DEOXYCYTIDYLATE DEAMINASE-RELATED"/>
    <property type="match status" value="1"/>
</dbReference>
<comment type="cofactor">
    <cofactor evidence="1 7">
        <name>Zn(2+)</name>
        <dbReference type="ChEBI" id="CHEBI:29105"/>
    </cofactor>
</comment>
<dbReference type="PROSITE" id="PS51747">
    <property type="entry name" value="CYT_DCMP_DEAMINASES_2"/>
    <property type="match status" value="1"/>
</dbReference>
<proteinExistence type="inferred from homology"/>
<protein>
    <submittedName>
        <fullName evidence="9">dCMP deaminase</fullName>
        <ecNumber evidence="9">3.5.4.12</ecNumber>
    </submittedName>
</protein>
<sequence>MTRPSLDQYFMEIAQLTSSRGTCDRRYVGALVVRDRHIIATGYNGSVSGDVHCDEVGHKIENGHCIRTVHAEQNALIQCAKYGESTEGTIIFVTDFPCLICTKLVIQAGISEIVYGREYGDTDYAKELLKSAGISIRKYQIVD</sequence>
<feature type="active site" description="Proton donor" evidence="6">
    <location>
        <position position="72"/>
    </location>
</feature>
<evidence type="ECO:0000256" key="1">
    <source>
        <dbReference type="ARBA" id="ARBA00001947"/>
    </source>
</evidence>
<dbReference type="EC" id="3.5.4.12" evidence="9"/>
<dbReference type="CDD" id="cd01286">
    <property type="entry name" value="deoxycytidylate_deaminase"/>
    <property type="match status" value="1"/>
</dbReference>
<evidence type="ECO:0000259" key="8">
    <source>
        <dbReference type="PROSITE" id="PS51747"/>
    </source>
</evidence>
<feature type="binding site" evidence="7">
    <location>
        <position position="98"/>
    </location>
    <ligand>
        <name>Zn(2+)</name>
        <dbReference type="ChEBI" id="CHEBI:29105"/>
        <note>catalytic</note>
    </ligand>
</feature>
<keyword evidence="5 7" id="KW-0862">Zinc</keyword>
<dbReference type="GO" id="GO:0008270">
    <property type="term" value="F:zinc ion binding"/>
    <property type="evidence" value="ECO:0007669"/>
    <property type="project" value="InterPro"/>
</dbReference>
<evidence type="ECO:0000256" key="4">
    <source>
        <dbReference type="ARBA" id="ARBA00022801"/>
    </source>
</evidence>
<evidence type="ECO:0000256" key="2">
    <source>
        <dbReference type="ARBA" id="ARBA00006576"/>
    </source>
</evidence>
<dbReference type="EMBL" id="JACHHV010000014">
    <property type="protein sequence ID" value="MBB5888085.1"/>
    <property type="molecule type" value="Genomic_DNA"/>
</dbReference>
<reference evidence="9 10" key="1">
    <citation type="submission" date="2020-08" db="EMBL/GenBank/DDBJ databases">
        <title>Genomic Encyclopedia of Type Strains, Phase IV (KMG-IV): sequencing the most valuable type-strain genomes for metagenomic binning, comparative biology and taxonomic classification.</title>
        <authorList>
            <person name="Goeker M."/>
        </authorList>
    </citation>
    <scope>NUCLEOTIDE SEQUENCE [LARGE SCALE GENOMIC DNA]</scope>
    <source>
        <strain evidence="9 10">DSM 14925</strain>
    </source>
</reference>
<keyword evidence="3 7" id="KW-0479">Metal-binding</keyword>
<dbReference type="GO" id="GO:0005737">
    <property type="term" value="C:cytoplasm"/>
    <property type="evidence" value="ECO:0007669"/>
    <property type="project" value="TreeGrafter"/>
</dbReference>
<dbReference type="GO" id="GO:0006220">
    <property type="term" value="P:pyrimidine nucleotide metabolic process"/>
    <property type="evidence" value="ECO:0007669"/>
    <property type="project" value="InterPro"/>
</dbReference>
<dbReference type="PIRSF" id="PIRSF006019">
    <property type="entry name" value="dCMP_deaminase"/>
    <property type="match status" value="1"/>
</dbReference>
<dbReference type="AlphaFoldDB" id="A0A841C6J3"/>
<evidence type="ECO:0000256" key="7">
    <source>
        <dbReference type="PIRSR" id="PIRSR006019-2"/>
    </source>
</evidence>
<name>A0A841C6J3_9LACT</name>
<keyword evidence="4 9" id="KW-0378">Hydrolase</keyword>
<evidence type="ECO:0000313" key="10">
    <source>
        <dbReference type="Proteomes" id="UP000562464"/>
    </source>
</evidence>
<keyword evidence="10" id="KW-1185">Reference proteome</keyword>
<dbReference type="Gene3D" id="3.40.140.10">
    <property type="entry name" value="Cytidine Deaminase, domain 2"/>
    <property type="match status" value="1"/>
</dbReference>
<evidence type="ECO:0000256" key="5">
    <source>
        <dbReference type="ARBA" id="ARBA00022833"/>
    </source>
</evidence>
<evidence type="ECO:0000256" key="6">
    <source>
        <dbReference type="PIRSR" id="PIRSR006019-1"/>
    </source>
</evidence>